<gene>
    <name evidence="1" type="ORF">UMC4404_18231</name>
</gene>
<accession>A0A9P1P9Y7</accession>
<reference evidence="2" key="1">
    <citation type="submission" date="2015-01" db="EMBL/GenBank/DDBJ databases">
        <authorList>
            <person name="Aslett A.Martin."/>
            <person name="De Silva Nishadi"/>
        </authorList>
    </citation>
    <scope>NUCLEOTIDE SEQUENCE [LARGE SCALE GENOMIC DNA]</scope>
    <source>
        <strain evidence="2">UMC4404</strain>
    </source>
</reference>
<dbReference type="EMBL" id="CDNY01000003">
    <property type="protein sequence ID" value="CEO33843.1"/>
    <property type="molecule type" value="Genomic_DNA"/>
</dbReference>
<evidence type="ECO:0000313" key="1">
    <source>
        <dbReference type="EMBL" id="CEO33843.1"/>
    </source>
</evidence>
<evidence type="ECO:0000313" key="2">
    <source>
        <dbReference type="Proteomes" id="UP000049685"/>
    </source>
</evidence>
<comment type="caution">
    <text evidence="1">The sequence shown here is derived from an EMBL/GenBank/DDBJ whole genome shotgun (WGS) entry which is preliminary data.</text>
</comment>
<name>A0A9P1P9Y7_PARSO</name>
<dbReference type="AlphaFoldDB" id="A0A9P1P9Y7"/>
<proteinExistence type="predicted"/>
<protein>
    <submittedName>
        <fullName evidence="1">Uncharacterized protein</fullName>
    </submittedName>
</protein>
<organism evidence="1 2">
    <name type="scientific">Paraclostridium sordellii</name>
    <name type="common">Clostridium sordellii</name>
    <dbReference type="NCBI Taxonomy" id="1505"/>
    <lineage>
        <taxon>Bacteria</taxon>
        <taxon>Bacillati</taxon>
        <taxon>Bacillota</taxon>
        <taxon>Clostridia</taxon>
        <taxon>Peptostreptococcales</taxon>
        <taxon>Peptostreptococcaceae</taxon>
        <taxon>Paraclostridium</taxon>
    </lineage>
</organism>
<dbReference type="RefSeq" id="WP_057558872.1">
    <property type="nucleotide sequence ID" value="NZ_CDNY01000003.1"/>
</dbReference>
<dbReference type="Proteomes" id="UP000049685">
    <property type="component" value="Unassembled WGS sequence"/>
</dbReference>
<sequence length="91" mass="10795">MEEFLNFLDNNLYLNGFNLLQITDNKILIFKSFSKYSKCIYIKLIDDSVEVKINKVFDVYGFYNGIERLIIPTNKFTNMDSSLKYIQKNCK</sequence>